<dbReference type="AlphaFoldDB" id="A0AAE0ZF98"/>
<evidence type="ECO:0000313" key="2">
    <source>
        <dbReference type="EMBL" id="KAK3768319.1"/>
    </source>
</evidence>
<evidence type="ECO:0000256" key="1">
    <source>
        <dbReference type="SAM" id="MobiDB-lite"/>
    </source>
</evidence>
<dbReference type="EMBL" id="JAWDGP010004062">
    <property type="protein sequence ID" value="KAK3768319.1"/>
    <property type="molecule type" value="Genomic_DNA"/>
</dbReference>
<gene>
    <name evidence="2" type="ORF">RRG08_031111</name>
</gene>
<reference evidence="2" key="1">
    <citation type="journal article" date="2023" name="G3 (Bethesda)">
        <title>A reference genome for the long-term kleptoplast-retaining sea slug Elysia crispata morphotype clarki.</title>
        <authorList>
            <person name="Eastman K.E."/>
            <person name="Pendleton A.L."/>
            <person name="Shaikh M.A."/>
            <person name="Suttiyut T."/>
            <person name="Ogas R."/>
            <person name="Tomko P."/>
            <person name="Gavelis G."/>
            <person name="Widhalm J.R."/>
            <person name="Wisecaver J.H."/>
        </authorList>
    </citation>
    <scope>NUCLEOTIDE SEQUENCE</scope>
    <source>
        <strain evidence="2">ECLA1</strain>
    </source>
</reference>
<evidence type="ECO:0000313" key="3">
    <source>
        <dbReference type="Proteomes" id="UP001283361"/>
    </source>
</evidence>
<keyword evidence="3" id="KW-1185">Reference proteome</keyword>
<feature type="region of interest" description="Disordered" evidence="1">
    <location>
        <begin position="79"/>
        <end position="98"/>
    </location>
</feature>
<accession>A0AAE0ZF98</accession>
<comment type="caution">
    <text evidence="2">The sequence shown here is derived from an EMBL/GenBank/DDBJ whole genome shotgun (WGS) entry which is preliminary data.</text>
</comment>
<sequence length="98" mass="10904">MNPEFQIKFPVHTHILRHRLHLSITETRSSQGIATAVVALGDANNNNPRGVINLAWNNRFRGRSLESLSRARECAHVDYSSSPRLPGSKTVTQFPSGL</sequence>
<proteinExistence type="predicted"/>
<name>A0AAE0ZF98_9GAST</name>
<organism evidence="2 3">
    <name type="scientific">Elysia crispata</name>
    <name type="common">lettuce slug</name>
    <dbReference type="NCBI Taxonomy" id="231223"/>
    <lineage>
        <taxon>Eukaryota</taxon>
        <taxon>Metazoa</taxon>
        <taxon>Spiralia</taxon>
        <taxon>Lophotrochozoa</taxon>
        <taxon>Mollusca</taxon>
        <taxon>Gastropoda</taxon>
        <taxon>Heterobranchia</taxon>
        <taxon>Euthyneura</taxon>
        <taxon>Panpulmonata</taxon>
        <taxon>Sacoglossa</taxon>
        <taxon>Placobranchoidea</taxon>
        <taxon>Plakobranchidae</taxon>
        <taxon>Elysia</taxon>
    </lineage>
</organism>
<dbReference type="Proteomes" id="UP001283361">
    <property type="component" value="Unassembled WGS sequence"/>
</dbReference>
<protein>
    <submittedName>
        <fullName evidence="2">Uncharacterized protein</fullName>
    </submittedName>
</protein>